<dbReference type="InterPro" id="IPR050624">
    <property type="entry name" value="HTH-type_Tx_Regulator"/>
</dbReference>
<accession>A0A8I0ACV7</accession>
<dbReference type="GO" id="GO:0003677">
    <property type="term" value="F:DNA binding"/>
    <property type="evidence" value="ECO:0007669"/>
    <property type="project" value="UniProtKB-UniRule"/>
</dbReference>
<dbReference type="InterPro" id="IPR009057">
    <property type="entry name" value="Homeodomain-like_sf"/>
</dbReference>
<keyword evidence="1 2" id="KW-0238">DNA-binding</keyword>
<keyword evidence="5" id="KW-1185">Reference proteome</keyword>
<dbReference type="AlphaFoldDB" id="A0A8I0ACV7"/>
<dbReference type="PANTHER" id="PTHR43479">
    <property type="entry name" value="ACREF/ENVCD OPERON REPRESSOR-RELATED"/>
    <property type="match status" value="1"/>
</dbReference>
<dbReference type="Gene3D" id="1.10.10.60">
    <property type="entry name" value="Homeodomain-like"/>
    <property type="match status" value="1"/>
</dbReference>
<dbReference type="Gene3D" id="1.10.357.10">
    <property type="entry name" value="Tetracycline Repressor, domain 2"/>
    <property type="match status" value="1"/>
</dbReference>
<evidence type="ECO:0000313" key="5">
    <source>
        <dbReference type="Proteomes" id="UP000615234"/>
    </source>
</evidence>
<evidence type="ECO:0000256" key="1">
    <source>
        <dbReference type="ARBA" id="ARBA00023125"/>
    </source>
</evidence>
<organism evidence="4 5">
    <name type="scientific">Coprococcus hominis</name>
    <name type="common">ex Liu et al. 2022</name>
    <dbReference type="NCBI Taxonomy" id="2763039"/>
    <lineage>
        <taxon>Bacteria</taxon>
        <taxon>Bacillati</taxon>
        <taxon>Bacillota</taxon>
        <taxon>Clostridia</taxon>
        <taxon>Lachnospirales</taxon>
        <taxon>Lachnospiraceae</taxon>
        <taxon>Coprococcus</taxon>
    </lineage>
</organism>
<name>A0A8I0ACV7_9FIRM</name>
<comment type="caution">
    <text evidence="4">The sequence shown here is derived from an EMBL/GenBank/DDBJ whole genome shotgun (WGS) entry which is preliminary data.</text>
</comment>
<dbReference type="Proteomes" id="UP000615234">
    <property type="component" value="Unassembled WGS sequence"/>
</dbReference>
<dbReference type="Pfam" id="PF00440">
    <property type="entry name" value="TetR_N"/>
    <property type="match status" value="1"/>
</dbReference>
<dbReference type="SUPFAM" id="SSF46689">
    <property type="entry name" value="Homeodomain-like"/>
    <property type="match status" value="1"/>
</dbReference>
<feature type="DNA-binding region" description="H-T-H motif" evidence="2">
    <location>
        <begin position="37"/>
        <end position="56"/>
    </location>
</feature>
<dbReference type="EMBL" id="JACOOX010000001">
    <property type="protein sequence ID" value="MBC5661423.1"/>
    <property type="molecule type" value="Genomic_DNA"/>
</dbReference>
<reference evidence="4 5" key="1">
    <citation type="submission" date="2020-08" db="EMBL/GenBank/DDBJ databases">
        <title>Genome public.</title>
        <authorList>
            <person name="Liu C."/>
            <person name="Sun Q."/>
        </authorList>
    </citation>
    <scope>NUCLEOTIDE SEQUENCE [LARGE SCALE GENOMIC DNA]</scope>
    <source>
        <strain evidence="4 5">NSJ-10</strain>
    </source>
</reference>
<feature type="domain" description="HTH tetR-type" evidence="3">
    <location>
        <begin position="14"/>
        <end position="74"/>
    </location>
</feature>
<dbReference type="RefSeq" id="WP_118482992.1">
    <property type="nucleotide sequence ID" value="NZ_JACOOX010000001.1"/>
</dbReference>
<dbReference type="PRINTS" id="PR00455">
    <property type="entry name" value="HTHTETR"/>
</dbReference>
<evidence type="ECO:0000259" key="3">
    <source>
        <dbReference type="PROSITE" id="PS50977"/>
    </source>
</evidence>
<evidence type="ECO:0000313" key="4">
    <source>
        <dbReference type="EMBL" id="MBC5661423.1"/>
    </source>
</evidence>
<evidence type="ECO:0000256" key="2">
    <source>
        <dbReference type="PROSITE-ProRule" id="PRU00335"/>
    </source>
</evidence>
<sequence>MPEEIRIPKQKRSIEKKEALKKAAVELFSTKGFHNTSSNEIAKKANVSIGTFYSYFVDKKSLYEELITDLYNESLQEITIMDVSGFTSPREFVRKYVALILHNHEYMTAFQKEISALSLQYDDLHELEARARAGAFRTFFSLLETNEQMLRISDLKTTSLILQCALESVVHEVTFYENDYDKEKVIDALTDLICRYCIADEYDKKM</sequence>
<dbReference type="InterPro" id="IPR001647">
    <property type="entry name" value="HTH_TetR"/>
</dbReference>
<protein>
    <submittedName>
        <fullName evidence="4">TetR/AcrR family transcriptional regulator</fullName>
    </submittedName>
</protein>
<dbReference type="PANTHER" id="PTHR43479:SF11">
    <property type="entry name" value="ACREF_ENVCD OPERON REPRESSOR-RELATED"/>
    <property type="match status" value="1"/>
</dbReference>
<dbReference type="PROSITE" id="PS50977">
    <property type="entry name" value="HTH_TETR_2"/>
    <property type="match status" value="1"/>
</dbReference>
<proteinExistence type="predicted"/>
<gene>
    <name evidence="4" type="ORF">H8S09_00695</name>
</gene>